<evidence type="ECO:0000313" key="10">
    <source>
        <dbReference type="EMBL" id="VDB97177.1"/>
    </source>
</evidence>
<organism evidence="9 11">
    <name type="scientific">Oenococcus oeni</name>
    <name type="common">Leuconostoc oenos</name>
    <dbReference type="NCBI Taxonomy" id="1247"/>
    <lineage>
        <taxon>Bacteria</taxon>
        <taxon>Bacillati</taxon>
        <taxon>Bacillota</taxon>
        <taxon>Bacilli</taxon>
        <taxon>Lactobacillales</taxon>
        <taxon>Lactobacillaceae</taxon>
        <taxon>Oenococcus</taxon>
    </lineage>
</organism>
<feature type="transmembrane region" description="Helical" evidence="6">
    <location>
        <begin position="12"/>
        <end position="36"/>
    </location>
</feature>
<accession>A0A6N4A946</accession>
<evidence type="ECO:0000313" key="11">
    <source>
        <dbReference type="Proteomes" id="UP000181728"/>
    </source>
</evidence>
<feature type="transmembrane region" description="Helical" evidence="6">
    <location>
        <begin position="681"/>
        <end position="699"/>
    </location>
</feature>
<evidence type="ECO:0000259" key="8">
    <source>
        <dbReference type="Pfam" id="PF12698"/>
    </source>
</evidence>
<protein>
    <submittedName>
        <fullName evidence="10">Methyl-accepting protein</fullName>
    </submittedName>
</protein>
<feature type="transmembrane region" description="Helical" evidence="6">
    <location>
        <begin position="580"/>
        <end position="600"/>
    </location>
</feature>
<dbReference type="PANTHER" id="PTHR43077">
    <property type="entry name" value="TRANSPORT PERMEASE YVFS-RELATED"/>
    <property type="match status" value="1"/>
</dbReference>
<evidence type="ECO:0000256" key="2">
    <source>
        <dbReference type="ARBA" id="ARBA00022692"/>
    </source>
</evidence>
<dbReference type="Pfam" id="PF12698">
    <property type="entry name" value="ABC2_membrane_3"/>
    <property type="match status" value="1"/>
</dbReference>
<dbReference type="Gene3D" id="3.40.1710.10">
    <property type="entry name" value="abc type-2 transporter like domain"/>
    <property type="match status" value="1"/>
</dbReference>
<feature type="domain" description="DUF3533" evidence="7">
    <location>
        <begin position="17"/>
        <end position="189"/>
    </location>
</feature>
<dbReference type="EMBL" id="MLOK01000011">
    <property type="protein sequence ID" value="OIM22088.1"/>
    <property type="molecule type" value="Genomic_DNA"/>
</dbReference>
<feature type="transmembrane region" description="Helical" evidence="6">
    <location>
        <begin position="736"/>
        <end position="756"/>
    </location>
</feature>
<dbReference type="AlphaFoldDB" id="A0A6N4A946"/>
<dbReference type="InterPro" id="IPR017501">
    <property type="entry name" value="Phage_infect_YhgE_C"/>
</dbReference>
<dbReference type="NCBIfam" id="TIGR03061">
    <property type="entry name" value="pip_yhgE_Nterm"/>
    <property type="match status" value="1"/>
</dbReference>
<dbReference type="PANTHER" id="PTHR43077:SF5">
    <property type="entry name" value="PHAGE INFECTION PROTEIN"/>
    <property type="match status" value="1"/>
</dbReference>
<keyword evidence="4 6" id="KW-0472">Membrane</keyword>
<dbReference type="GO" id="GO:0016020">
    <property type="term" value="C:membrane"/>
    <property type="evidence" value="ECO:0007669"/>
    <property type="project" value="UniProtKB-SubCell"/>
</dbReference>
<feature type="transmembrane region" description="Helical" evidence="6">
    <location>
        <begin position="620"/>
        <end position="641"/>
    </location>
</feature>
<dbReference type="InterPro" id="IPR022703">
    <property type="entry name" value="DUF3533"/>
</dbReference>
<sequence>MKEWKRVFRNKGLAFLLIGIMFVPALYAVIFLSSMWNAYGKAGNLPVAVVNNDKGASYQGKKINLGSKIKKQLLKNSELDFRSANEKQANKRLSDGKYYMLITIPKNFSASSTTVLSKNPQAISIKYVHNSGLNFIADKMTESASHEITATVESQIQKTYSKQLLSGLKKSKNGMNKAANGGQTLSNGLGQLYSGTTTATNGSQTITNGLNQASNNLPTMSSGASQLASGNSELSSSLAAVAESIDSKQAASKSQIDQLTSGLNQLTAGLKQLSSLPTTLPQSPDEQKIENSMNQIKSSLTTTGTATKSAAASIQAAGASATSAGSDIQAAGTSAAKIKADLEKAETIINSLSKTDPTLAKEFAAVFGDAGNNLSDVSSSLTSAGNNIKAVGPSLSSAGNQLSSIGNSTSSAGSSLQTVATQLNTLQQMLPLLKELENKLPELKKLGTQGPTATSGAVSAIENLESSLSTISSGIKTQAVPASNKLANGASQLYSGFNTLQSGVDKLSSGSNNLTSGLKTLASSTQTAQSGSQKLTDQLRNGTKKLATISTKQVNVKHLSKPLKAKDSDTHKVPNMGTGLSPYMIAVGLFVGALATGIFYNLNEVEYKPRTVREWFFQKAAVFVTIAVAQGLIVIGGLIIFDGLKPNQIGMTFLVAIISALAYMLFVLMMNLFFGHVGSAVALVLLVLQLSGSAGTYPIQLSNAFFEAIHPYLPMTYTVEALRKTISLNGNPAFDLILLLIFGLVSLALMLIGMTIRRNRLVETSLVN</sequence>
<name>A0A6N4A946_OENOE</name>
<feature type="region of interest" description="Disordered" evidence="5">
    <location>
        <begin position="203"/>
        <end position="229"/>
    </location>
</feature>
<evidence type="ECO:0000256" key="4">
    <source>
        <dbReference type="ARBA" id="ARBA00023136"/>
    </source>
</evidence>
<gene>
    <name evidence="9" type="ORF">ATX59_00945</name>
    <name evidence="10" type="ORF">OENI_0181</name>
</gene>
<dbReference type="EMBL" id="LR031358">
    <property type="protein sequence ID" value="VDB97177.1"/>
    <property type="molecule type" value="Genomic_DNA"/>
</dbReference>
<evidence type="ECO:0000256" key="3">
    <source>
        <dbReference type="ARBA" id="ARBA00022989"/>
    </source>
</evidence>
<evidence type="ECO:0000256" key="5">
    <source>
        <dbReference type="SAM" id="MobiDB-lite"/>
    </source>
</evidence>
<dbReference type="GO" id="GO:0140359">
    <property type="term" value="F:ABC-type transporter activity"/>
    <property type="evidence" value="ECO:0007669"/>
    <property type="project" value="InterPro"/>
</dbReference>
<dbReference type="Proteomes" id="UP000181728">
    <property type="component" value="Unassembled WGS sequence"/>
</dbReference>
<keyword evidence="3 6" id="KW-1133">Transmembrane helix</keyword>
<dbReference type="InterPro" id="IPR017500">
    <property type="entry name" value="Phage_infect_YhgE_N"/>
</dbReference>
<dbReference type="RefSeq" id="WP_071418975.1">
    <property type="nucleotide sequence ID" value="NZ_LR031358.1"/>
</dbReference>
<proteinExistence type="predicted"/>
<feature type="transmembrane region" description="Helical" evidence="6">
    <location>
        <begin position="653"/>
        <end position="674"/>
    </location>
</feature>
<dbReference type="InterPro" id="IPR051328">
    <property type="entry name" value="T7SS_ABC-Transporter"/>
</dbReference>
<evidence type="ECO:0000313" key="12">
    <source>
        <dbReference type="Proteomes" id="UP000294726"/>
    </source>
</evidence>
<feature type="domain" description="ABC-2 type transporter transmembrane" evidence="8">
    <location>
        <begin position="507"/>
        <end position="751"/>
    </location>
</feature>
<reference evidence="10 12" key="2">
    <citation type="submission" date="2018-08" db="EMBL/GenBank/DDBJ databases">
        <authorList>
            <person name="Lorentzen P. G. S. M."/>
        </authorList>
    </citation>
    <scope>NUCLEOTIDE SEQUENCE [LARGE SCALE GENOMIC DNA]</scope>
    <source>
        <strain evidence="10 12">CRBO_1381</strain>
    </source>
</reference>
<comment type="subcellular location">
    <subcellularLocation>
        <location evidence="1">Membrane</location>
        <topology evidence="1">Multi-pass membrane protein</topology>
    </subcellularLocation>
</comment>
<dbReference type="Pfam" id="PF12051">
    <property type="entry name" value="DUF3533"/>
    <property type="match status" value="1"/>
</dbReference>
<dbReference type="Proteomes" id="UP000294726">
    <property type="component" value="Chromosome"/>
</dbReference>
<dbReference type="InterPro" id="IPR013525">
    <property type="entry name" value="ABC2_TM"/>
</dbReference>
<evidence type="ECO:0000259" key="7">
    <source>
        <dbReference type="Pfam" id="PF12051"/>
    </source>
</evidence>
<dbReference type="InterPro" id="IPR023908">
    <property type="entry name" value="xxxLxxG_rpt"/>
</dbReference>
<keyword evidence="2 6" id="KW-0812">Transmembrane</keyword>
<reference evidence="9 11" key="1">
    <citation type="journal article" date="2016" name="BMC Genomics">
        <title>Consensus pan-genome assembly of the specialised wine bacterium Oenococcus oeni.</title>
        <authorList>
            <person name="Sternes P.R."/>
            <person name="Borneman A.R."/>
        </authorList>
    </citation>
    <scope>NUCLEOTIDE SEQUENCE [LARGE SCALE GENOMIC DNA]</scope>
    <source>
        <strain evidence="9 11">AWRIB661</strain>
    </source>
</reference>
<dbReference type="NCBIfam" id="TIGR03057">
    <property type="entry name" value="xxxLxxG_by_4"/>
    <property type="match status" value="2"/>
</dbReference>
<dbReference type="NCBIfam" id="TIGR03062">
    <property type="entry name" value="pip_yhgE_Cterm"/>
    <property type="match status" value="1"/>
</dbReference>
<evidence type="ECO:0000313" key="9">
    <source>
        <dbReference type="EMBL" id="OIM22088.1"/>
    </source>
</evidence>
<evidence type="ECO:0000256" key="1">
    <source>
        <dbReference type="ARBA" id="ARBA00004141"/>
    </source>
</evidence>
<evidence type="ECO:0000256" key="6">
    <source>
        <dbReference type="SAM" id="Phobius"/>
    </source>
</evidence>